<feature type="transmembrane region" description="Helical" evidence="1">
    <location>
        <begin position="72"/>
        <end position="90"/>
    </location>
</feature>
<comment type="caution">
    <text evidence="2">The sequence shown here is derived from an EMBL/GenBank/DDBJ whole genome shotgun (WGS) entry which is preliminary data.</text>
</comment>
<organism evidence="2 3">
    <name type="scientific">Dyella solisilvae</name>
    <dbReference type="NCBI Taxonomy" id="1920168"/>
    <lineage>
        <taxon>Bacteria</taxon>
        <taxon>Pseudomonadati</taxon>
        <taxon>Pseudomonadota</taxon>
        <taxon>Gammaproteobacteria</taxon>
        <taxon>Lysobacterales</taxon>
        <taxon>Rhodanobacteraceae</taxon>
        <taxon>Dyella</taxon>
    </lineage>
</organism>
<accession>A0A370K6S5</accession>
<evidence type="ECO:0000313" key="2">
    <source>
        <dbReference type="EMBL" id="RDI98351.1"/>
    </source>
</evidence>
<keyword evidence="1" id="KW-0472">Membrane</keyword>
<reference evidence="2 3" key="1">
    <citation type="submission" date="2018-07" db="EMBL/GenBank/DDBJ databases">
        <title>Dyella solisilvae sp. nov., isolated from the pine and broad-leaved mixed forest soil.</title>
        <authorList>
            <person name="Gao Z."/>
            <person name="Qiu L."/>
        </authorList>
    </citation>
    <scope>NUCLEOTIDE SEQUENCE [LARGE SCALE GENOMIC DNA]</scope>
    <source>
        <strain evidence="2 3">DHG54</strain>
    </source>
</reference>
<evidence type="ECO:0000256" key="1">
    <source>
        <dbReference type="SAM" id="Phobius"/>
    </source>
</evidence>
<dbReference type="Proteomes" id="UP000254711">
    <property type="component" value="Unassembled WGS sequence"/>
</dbReference>
<keyword evidence="3" id="KW-1185">Reference proteome</keyword>
<feature type="transmembrane region" description="Helical" evidence="1">
    <location>
        <begin position="43"/>
        <end position="60"/>
    </location>
</feature>
<dbReference type="EMBL" id="QQSY01000002">
    <property type="protein sequence ID" value="RDI98351.1"/>
    <property type="molecule type" value="Genomic_DNA"/>
</dbReference>
<gene>
    <name evidence="2" type="ORF">DVT68_07330</name>
</gene>
<keyword evidence="1" id="KW-0812">Transmembrane</keyword>
<evidence type="ECO:0000313" key="3">
    <source>
        <dbReference type="Proteomes" id="UP000254711"/>
    </source>
</evidence>
<dbReference type="AlphaFoldDB" id="A0A370K6S5"/>
<proteinExistence type="predicted"/>
<keyword evidence="1" id="KW-1133">Transmembrane helix</keyword>
<name>A0A370K6S5_9GAMM</name>
<sequence length="91" mass="9710">MANLAIVLAVTGWLLAYYGVLSQLGDAMTDAARLSMESHRRVSNTLLMVGALCLLSALWLSGRSFVEARKRSMLTAALIAVPAIATVANLF</sequence>
<protein>
    <submittedName>
        <fullName evidence="2">Uncharacterized protein</fullName>
    </submittedName>
</protein>